<evidence type="ECO:0000256" key="1">
    <source>
        <dbReference type="SAM" id="Phobius"/>
    </source>
</evidence>
<dbReference type="AlphaFoldDB" id="A0A151GTW6"/>
<dbReference type="InParanoid" id="A0A151GTW6"/>
<dbReference type="GeneID" id="63714344"/>
<evidence type="ECO:0000313" key="3">
    <source>
        <dbReference type="Proteomes" id="UP000076580"/>
    </source>
</evidence>
<dbReference type="Proteomes" id="UP000076580">
    <property type="component" value="Chromosome 01"/>
</dbReference>
<gene>
    <name evidence="2" type="ORF">DCS_01701</name>
</gene>
<keyword evidence="1" id="KW-0472">Membrane</keyword>
<protein>
    <submittedName>
        <fullName evidence="2">Uncharacterized protein</fullName>
    </submittedName>
</protein>
<dbReference type="RefSeq" id="XP_040659916.1">
    <property type="nucleotide sequence ID" value="XM_040799033.1"/>
</dbReference>
<organism evidence="2 3">
    <name type="scientific">Drechmeria coniospora</name>
    <name type="common">Nematophagous fungus</name>
    <name type="synonym">Meria coniospora</name>
    <dbReference type="NCBI Taxonomy" id="98403"/>
    <lineage>
        <taxon>Eukaryota</taxon>
        <taxon>Fungi</taxon>
        <taxon>Dikarya</taxon>
        <taxon>Ascomycota</taxon>
        <taxon>Pezizomycotina</taxon>
        <taxon>Sordariomycetes</taxon>
        <taxon>Hypocreomycetidae</taxon>
        <taxon>Hypocreales</taxon>
        <taxon>Ophiocordycipitaceae</taxon>
        <taxon>Drechmeria</taxon>
    </lineage>
</organism>
<evidence type="ECO:0000313" key="2">
    <source>
        <dbReference type="EMBL" id="KYK60564.1"/>
    </source>
</evidence>
<proteinExistence type="predicted"/>
<name>A0A151GTW6_DRECN</name>
<feature type="transmembrane region" description="Helical" evidence="1">
    <location>
        <begin position="230"/>
        <end position="253"/>
    </location>
</feature>
<sequence length="262" mass="28938">MSSIWLLVQEYVAIVGILWKAREGYPLLELPSLQAWWSHKYGWVELTGVSIDSIQDSWPWFCLHTFLYVGQLIPFTVIVLCEASQPLRTVAALAVSSCFCGFAAAMPLVSLWILGGRQHKQSQQWTSERRRLFLSSMLYLSAATHLGAFFVALMATWAPALMGSYAAPLHVMNSLAGVPRTAHGISAAAIREARLRQINEMTGTSSGFFMTAGLLGRTLESRGRRMTLRLLTWMFLVSLVAGPAAGGAAVILLRDFMERKLG</sequence>
<keyword evidence="1" id="KW-1133">Transmembrane helix</keyword>
<comment type="caution">
    <text evidence="2">The sequence shown here is derived from an EMBL/GenBank/DDBJ whole genome shotgun (WGS) entry which is preliminary data.</text>
</comment>
<dbReference type="EMBL" id="LAYC01000001">
    <property type="protein sequence ID" value="KYK60564.1"/>
    <property type="molecule type" value="Genomic_DNA"/>
</dbReference>
<reference evidence="2 3" key="1">
    <citation type="journal article" date="2016" name="Sci. Rep.">
        <title>Insights into Adaptations to a Near-Obligate Nematode Endoparasitic Lifestyle from the Finished Genome of Drechmeria coniospora.</title>
        <authorList>
            <person name="Zhang L."/>
            <person name="Zhou Z."/>
            <person name="Guo Q."/>
            <person name="Fokkens L."/>
            <person name="Miskei M."/>
            <person name="Pocsi I."/>
            <person name="Zhang W."/>
            <person name="Chen M."/>
            <person name="Wang L."/>
            <person name="Sun Y."/>
            <person name="Donzelli B.G."/>
            <person name="Gibson D.M."/>
            <person name="Nelson D.R."/>
            <person name="Luo J.G."/>
            <person name="Rep M."/>
            <person name="Liu H."/>
            <person name="Yang S."/>
            <person name="Wang J."/>
            <person name="Krasnoff S.B."/>
            <person name="Xu Y."/>
            <person name="Molnar I."/>
            <person name="Lin M."/>
        </authorList>
    </citation>
    <scope>NUCLEOTIDE SEQUENCE [LARGE SCALE GENOMIC DNA]</scope>
    <source>
        <strain evidence="2 3">ARSEF 6962</strain>
    </source>
</reference>
<keyword evidence="3" id="KW-1185">Reference proteome</keyword>
<feature type="transmembrane region" description="Helical" evidence="1">
    <location>
        <begin position="60"/>
        <end position="80"/>
    </location>
</feature>
<feature type="transmembrane region" description="Helical" evidence="1">
    <location>
        <begin position="92"/>
        <end position="115"/>
    </location>
</feature>
<keyword evidence="1" id="KW-0812">Transmembrane</keyword>
<accession>A0A151GTW6</accession>
<feature type="transmembrane region" description="Helical" evidence="1">
    <location>
        <begin position="136"/>
        <end position="158"/>
    </location>
</feature>